<evidence type="ECO:0000313" key="1">
    <source>
        <dbReference type="EMBL" id="EOA58348.1"/>
    </source>
</evidence>
<comment type="caution">
    <text evidence="1">The sequence shown here is derived from an EMBL/GenBank/DDBJ whole genome shotgun (WGS) entry which is preliminary data.</text>
</comment>
<gene>
    <name evidence="1" type="ORF">HMPREF1534_00314</name>
</gene>
<name>U6RSX5_9BACT</name>
<sequence length="447" mass="51850">MNMVLWTVLLLIVVVACMFSKRKKREDVSSNKKNATGDIVRTWVKQSLETIHVMETTINIDVLVGRMDLLSHLKTSLAEIDKTYLYNSAVNDGIEFYKNMYYNRDVTKVQLDFITSPATFNDEPFIACNIYRCFSQYCQKMKNEMETLKTNSAKEKRRDKIIDVSHTCINELSHIGKLENYIHNIIDMLNEVGITASVRPKENQPASNSSYVFSLKPLVVDSLMKYASENCNITNKKEALNVRNEIETMLDNNTSPDAPFVDFIKNDTRQNYVDSFRLFIDSFFHLTNHDDNGYFRVSHFLKPFTQSYVTLKEIQETRKADYNQIKRASMVEIRKYMKFRMPSLLKGIIEDPLSNEKSIKEISLSAFIEGTEYWDDVLSSYKQKKAYANRLEYLLDKLSEIETNEIDIPELNVLIMKQIECYSDLLNSVDNKKLPAETPGAKLNKKN</sequence>
<dbReference type="RefSeq" id="WP_005936184.1">
    <property type="nucleotide sequence ID" value="NZ_KB890364.1"/>
</dbReference>
<dbReference type="AlphaFoldDB" id="U6RSX5"/>
<organism evidence="1 2">
    <name type="scientific">Phocaeicola massiliensis B84634 = Timone 84634 = DSM 17679 = JCM 13223</name>
    <dbReference type="NCBI Taxonomy" id="1121098"/>
    <lineage>
        <taxon>Bacteria</taxon>
        <taxon>Pseudomonadati</taxon>
        <taxon>Bacteroidota</taxon>
        <taxon>Bacteroidia</taxon>
        <taxon>Bacteroidales</taxon>
        <taxon>Bacteroidaceae</taxon>
        <taxon>Phocaeicola</taxon>
    </lineage>
</organism>
<accession>U6RSX5</accession>
<dbReference type="STRING" id="1121098.HMPREF1534_00314"/>
<proteinExistence type="predicted"/>
<dbReference type="Proteomes" id="UP000017831">
    <property type="component" value="Unassembled WGS sequence"/>
</dbReference>
<dbReference type="GeneID" id="60063607"/>
<evidence type="ECO:0000313" key="2">
    <source>
        <dbReference type="Proteomes" id="UP000017831"/>
    </source>
</evidence>
<dbReference type="EMBL" id="AQHY01000004">
    <property type="protein sequence ID" value="EOA58348.1"/>
    <property type="molecule type" value="Genomic_DNA"/>
</dbReference>
<dbReference type="PATRIC" id="fig|1121098.3.peg.319"/>
<dbReference type="eggNOG" id="ENOG50312A2">
    <property type="taxonomic scope" value="Bacteria"/>
</dbReference>
<keyword evidence="2" id="KW-1185">Reference proteome</keyword>
<dbReference type="OrthoDB" id="10015723at2"/>
<dbReference type="HOGENOM" id="CLU_612017_0_0_10"/>
<protein>
    <submittedName>
        <fullName evidence="1">Uncharacterized protein</fullName>
    </submittedName>
</protein>
<reference evidence="1 2" key="1">
    <citation type="submission" date="2013-04" db="EMBL/GenBank/DDBJ databases">
        <title>The Genome Sequence of Bacteroides massiliensis DSM 17679.</title>
        <authorList>
            <consortium name="The Broad Institute Genomics Platform"/>
            <person name="Earl A."/>
            <person name="Ward D."/>
            <person name="Feldgarden M."/>
            <person name="Gevers D."/>
            <person name="Martens E."/>
            <person name="Fenner L."/>
            <person name="Roux V."/>
            <person name="Mallet M.N."/>
            <person name="Raoult D."/>
            <person name="Walker B."/>
            <person name="Young S."/>
            <person name="Zeng Q."/>
            <person name="Gargeya S."/>
            <person name="Fitzgerald M."/>
            <person name="Haas B."/>
            <person name="Abouelleil A."/>
            <person name="Allen A.W."/>
            <person name="Alvarado L."/>
            <person name="Arachchi H.M."/>
            <person name="Berlin A.M."/>
            <person name="Chapman S.B."/>
            <person name="Gainer-Dewar J."/>
            <person name="Goldberg J."/>
            <person name="Griggs A."/>
            <person name="Gujja S."/>
            <person name="Hansen M."/>
            <person name="Howarth C."/>
            <person name="Imamovic A."/>
            <person name="Ireland A."/>
            <person name="Larimer J."/>
            <person name="McCowan C."/>
            <person name="Murphy C."/>
            <person name="Pearson M."/>
            <person name="Poon T.W."/>
            <person name="Priest M."/>
            <person name="Roberts A."/>
            <person name="Saif S."/>
            <person name="Shea T."/>
            <person name="Sisk P."/>
            <person name="Sykes S."/>
            <person name="Wortman J."/>
            <person name="Nusbaum C."/>
            <person name="Birren B."/>
        </authorList>
    </citation>
    <scope>NUCLEOTIDE SEQUENCE [LARGE SCALE GENOMIC DNA]</scope>
    <source>
        <strain evidence="2">B84634 / Timone 84634 / DSM 17679 / JCM 13223</strain>
    </source>
</reference>